<dbReference type="AlphaFoldDB" id="A0AAN9TGK8"/>
<protein>
    <recommendedName>
        <fullName evidence="3">Fumarylacetoacetase-like C-terminal domain-containing protein</fullName>
    </recommendedName>
</protein>
<dbReference type="EMBL" id="JBBCAQ010000027">
    <property type="protein sequence ID" value="KAK7586077.1"/>
    <property type="molecule type" value="Genomic_DNA"/>
</dbReference>
<dbReference type="FunFam" id="3.90.850.10:FF:000002">
    <property type="entry name" value="2-hydroxyhepta-2,4-diene-1,7-dioate isomerase"/>
    <property type="match status" value="1"/>
</dbReference>
<evidence type="ECO:0000259" key="3">
    <source>
        <dbReference type="Pfam" id="PF01557"/>
    </source>
</evidence>
<sequence length="241" mass="26739">MDMKKRPKAVEKQNEVYDVNSIKLLAPITKPDKVICVGLNYKGHCDEQNKPYPEQPFFFSKFPSTIIGPGDGLSLPAKSKAVDWEVELTVVVGKKAKNVPVEQAYDYIFGYTIAQDISARDWQTPKRNNGQWLFAKSMDQFCPLGPAITTSDVIRDPHNLNISCSINGLEKQNANTNELIHRVDKLVSYLSELTTLLPGDIILTGTPNGVGVFRNPREFLKAGDTIVSEISSIGTLETKVI</sequence>
<dbReference type="Proteomes" id="UP001367676">
    <property type="component" value="Unassembled WGS sequence"/>
</dbReference>
<comment type="similarity">
    <text evidence="1">Belongs to the FAH family.</text>
</comment>
<organism evidence="4 5">
    <name type="scientific">Parthenolecanium corni</name>
    <dbReference type="NCBI Taxonomy" id="536013"/>
    <lineage>
        <taxon>Eukaryota</taxon>
        <taxon>Metazoa</taxon>
        <taxon>Ecdysozoa</taxon>
        <taxon>Arthropoda</taxon>
        <taxon>Hexapoda</taxon>
        <taxon>Insecta</taxon>
        <taxon>Pterygota</taxon>
        <taxon>Neoptera</taxon>
        <taxon>Paraneoptera</taxon>
        <taxon>Hemiptera</taxon>
        <taxon>Sternorrhyncha</taxon>
        <taxon>Coccoidea</taxon>
        <taxon>Coccidae</taxon>
        <taxon>Parthenolecanium</taxon>
    </lineage>
</organism>
<reference evidence="4 5" key="1">
    <citation type="submission" date="2024-03" db="EMBL/GenBank/DDBJ databases">
        <title>Adaptation during the transition from Ophiocordyceps entomopathogen to insect associate is accompanied by gene loss and intensified selection.</title>
        <authorList>
            <person name="Ward C.M."/>
            <person name="Onetto C.A."/>
            <person name="Borneman A.R."/>
        </authorList>
    </citation>
    <scope>NUCLEOTIDE SEQUENCE [LARGE SCALE GENOMIC DNA]</scope>
    <source>
        <strain evidence="4">AWRI1</strain>
        <tissue evidence="4">Single Adult Female</tissue>
    </source>
</reference>
<accession>A0AAN9TGK8</accession>
<evidence type="ECO:0000256" key="1">
    <source>
        <dbReference type="ARBA" id="ARBA00010211"/>
    </source>
</evidence>
<dbReference type="Gene3D" id="3.90.850.10">
    <property type="entry name" value="Fumarylacetoacetase-like, C-terminal domain"/>
    <property type="match status" value="1"/>
</dbReference>
<evidence type="ECO:0000256" key="2">
    <source>
        <dbReference type="ARBA" id="ARBA00022723"/>
    </source>
</evidence>
<dbReference type="InterPro" id="IPR011234">
    <property type="entry name" value="Fumarylacetoacetase-like_C"/>
</dbReference>
<dbReference type="Pfam" id="PF01557">
    <property type="entry name" value="FAA_hydrolase"/>
    <property type="match status" value="1"/>
</dbReference>
<dbReference type="InterPro" id="IPR051121">
    <property type="entry name" value="FAH"/>
</dbReference>
<dbReference type="InterPro" id="IPR036663">
    <property type="entry name" value="Fumarylacetoacetase_C_sf"/>
</dbReference>
<dbReference type="PANTHER" id="PTHR42796:SF4">
    <property type="entry name" value="FUMARYLACETOACETATE HYDROLASE DOMAIN-CONTAINING PROTEIN 2A"/>
    <property type="match status" value="1"/>
</dbReference>
<dbReference type="SUPFAM" id="SSF56529">
    <property type="entry name" value="FAH"/>
    <property type="match status" value="1"/>
</dbReference>
<dbReference type="GO" id="GO:0050163">
    <property type="term" value="F:oxaloacetate tautomerase activity"/>
    <property type="evidence" value="ECO:0007669"/>
    <property type="project" value="UniProtKB-ARBA"/>
</dbReference>
<gene>
    <name evidence="4" type="ORF">V9T40_003953</name>
</gene>
<proteinExistence type="inferred from homology"/>
<name>A0AAN9TGK8_9HEMI</name>
<evidence type="ECO:0000313" key="5">
    <source>
        <dbReference type="Proteomes" id="UP001367676"/>
    </source>
</evidence>
<keyword evidence="5" id="KW-1185">Reference proteome</keyword>
<dbReference type="GO" id="GO:0006107">
    <property type="term" value="P:oxaloacetate metabolic process"/>
    <property type="evidence" value="ECO:0007669"/>
    <property type="project" value="UniProtKB-ARBA"/>
</dbReference>
<dbReference type="PANTHER" id="PTHR42796">
    <property type="entry name" value="FUMARYLACETOACETATE HYDROLASE DOMAIN-CONTAINING PROTEIN 2A-RELATED"/>
    <property type="match status" value="1"/>
</dbReference>
<comment type="caution">
    <text evidence="4">The sequence shown here is derived from an EMBL/GenBank/DDBJ whole genome shotgun (WGS) entry which is preliminary data.</text>
</comment>
<evidence type="ECO:0000313" key="4">
    <source>
        <dbReference type="EMBL" id="KAK7586077.1"/>
    </source>
</evidence>
<feature type="domain" description="Fumarylacetoacetase-like C-terminal" evidence="3">
    <location>
        <begin position="33"/>
        <end position="240"/>
    </location>
</feature>
<dbReference type="GO" id="GO:0046872">
    <property type="term" value="F:metal ion binding"/>
    <property type="evidence" value="ECO:0007669"/>
    <property type="project" value="UniProtKB-KW"/>
</dbReference>
<keyword evidence="2" id="KW-0479">Metal-binding</keyword>